<gene>
    <name evidence="5" type="primary">LOC127749978</name>
</gene>
<evidence type="ECO:0000256" key="2">
    <source>
        <dbReference type="SAM" id="MobiDB-lite"/>
    </source>
</evidence>
<dbReference type="PROSITE" id="PS00028">
    <property type="entry name" value="ZINC_FINGER_C2H2_1"/>
    <property type="match status" value="3"/>
</dbReference>
<keyword evidence="4" id="KW-1185">Reference proteome</keyword>
<dbReference type="PROSITE" id="PS50157">
    <property type="entry name" value="ZINC_FINGER_C2H2_2"/>
    <property type="match status" value="1"/>
</dbReference>
<feature type="compositionally biased region" description="Low complexity" evidence="2">
    <location>
        <begin position="262"/>
        <end position="282"/>
    </location>
</feature>
<dbReference type="KEGG" id="foc:127749978"/>
<reference evidence="5" key="2">
    <citation type="submission" date="2025-08" db="UniProtKB">
        <authorList>
            <consortium name="RefSeq"/>
        </authorList>
    </citation>
    <scope>IDENTIFICATION</scope>
    <source>
        <tissue evidence="5">Whole organism</tissue>
    </source>
</reference>
<dbReference type="GO" id="GO:0008270">
    <property type="term" value="F:zinc ion binding"/>
    <property type="evidence" value="ECO:0007669"/>
    <property type="project" value="UniProtKB-KW"/>
</dbReference>
<dbReference type="GeneID" id="127749978"/>
<evidence type="ECO:0000259" key="3">
    <source>
        <dbReference type="PROSITE" id="PS50157"/>
    </source>
</evidence>
<accession>A0A9C6UAD3</accession>
<dbReference type="AlphaFoldDB" id="A0A9C6UAD3"/>
<feature type="region of interest" description="Disordered" evidence="2">
    <location>
        <begin position="238"/>
        <end position="282"/>
    </location>
</feature>
<name>A0A9C6UAD3_FRAOC</name>
<dbReference type="RefSeq" id="XP_052126192.1">
    <property type="nucleotide sequence ID" value="XM_052270232.1"/>
</dbReference>
<keyword evidence="1" id="KW-0863">Zinc-finger</keyword>
<feature type="domain" description="C2H2-type" evidence="3">
    <location>
        <begin position="422"/>
        <end position="445"/>
    </location>
</feature>
<evidence type="ECO:0000313" key="4">
    <source>
        <dbReference type="Proteomes" id="UP000504606"/>
    </source>
</evidence>
<keyword evidence="1" id="KW-0479">Metal-binding</keyword>
<protein>
    <submittedName>
        <fullName evidence="5">Uncharacterized protein LOC127749978</fullName>
    </submittedName>
</protein>
<dbReference type="Proteomes" id="UP000504606">
    <property type="component" value="Unplaced"/>
</dbReference>
<keyword evidence="1" id="KW-0862">Zinc</keyword>
<reference evidence="5" key="1">
    <citation type="journal article" date="2018" name="Proc. Natl. Acad. Sci. U.S.A.">
        <title>Phylogenomics and the evolution of hemipteroid insects.</title>
        <authorList>
            <person name="Johnson K.P."/>
            <person name="Dietrich C.H."/>
            <person name="Friedrich F."/>
            <person name="Beutel R.G."/>
            <person name="Wipfler B."/>
            <person name="Peters R.S."/>
            <person name="Allen J.M."/>
            <person name="Petersen M."/>
            <person name="Donath A."/>
            <person name="Walden K.K."/>
            <person name="Kozlov A.M."/>
            <person name="Podsiadlowski L."/>
            <person name="Mayer C."/>
            <person name="Meusemann K."/>
            <person name="Vasilikopoulos A."/>
            <person name="Waterhouse R.M."/>
            <person name="Cameron S.L."/>
            <person name="Weirauch C."/>
            <person name="Swanson D.R."/>
            <person name="Percy D.M."/>
            <person name="Hardy N.B."/>
            <person name="Terry I."/>
            <person name="Liu S."/>
            <person name="Zhou X."/>
            <person name="Misof B."/>
            <person name="Robertson H.M."/>
            <person name="Yoshizawa K."/>
        </authorList>
    </citation>
    <scope>NUCLEOTIDE SEQUENCE</scope>
    <source>
        <tissue evidence="5">Whole organism</tissue>
    </source>
</reference>
<dbReference type="InterPro" id="IPR013087">
    <property type="entry name" value="Znf_C2H2_type"/>
</dbReference>
<proteinExistence type="predicted"/>
<feature type="compositionally biased region" description="Polar residues" evidence="2">
    <location>
        <begin position="245"/>
        <end position="255"/>
    </location>
</feature>
<evidence type="ECO:0000256" key="1">
    <source>
        <dbReference type="PROSITE-ProRule" id="PRU00042"/>
    </source>
</evidence>
<organism evidence="4 5">
    <name type="scientific">Frankliniella occidentalis</name>
    <name type="common">Western flower thrips</name>
    <name type="synonym">Euthrips occidentalis</name>
    <dbReference type="NCBI Taxonomy" id="133901"/>
    <lineage>
        <taxon>Eukaryota</taxon>
        <taxon>Metazoa</taxon>
        <taxon>Ecdysozoa</taxon>
        <taxon>Arthropoda</taxon>
        <taxon>Hexapoda</taxon>
        <taxon>Insecta</taxon>
        <taxon>Pterygota</taxon>
        <taxon>Neoptera</taxon>
        <taxon>Paraneoptera</taxon>
        <taxon>Thysanoptera</taxon>
        <taxon>Terebrantia</taxon>
        <taxon>Thripoidea</taxon>
        <taxon>Thripidae</taxon>
        <taxon>Frankliniella</taxon>
    </lineage>
</organism>
<dbReference type="SMART" id="SM00355">
    <property type="entry name" value="ZnF_C2H2"/>
    <property type="match status" value="5"/>
</dbReference>
<evidence type="ECO:0000313" key="5">
    <source>
        <dbReference type="RefSeq" id="XP_052126192.1"/>
    </source>
</evidence>
<sequence>MANQDSGANAQDLYQPGERSIQDLQSFRIAADCIVIPSDSSDSSEAGDVIEVEMSAERLFSDDELPMSDTTVPPDAQERPADIYETDVTESVDGAVGLQDTQLSRPRIAVKDMFRLSAFGPQSALLRALPSDHSPLDKDASRIPDPDTVPLVIKKVASNLAGWCAKCTQRFPKWSEYIIHCKSAHNQRNSSVCKHCSNFISDKDFEGHERKYHAYPCSVISCPARFCKTKHAAGHSDYHRDPALSKSSQKVTPVNKSKKSTRLQASLSATATSSRPSSGISKSSAIAGACRKSTRLASCSTSATVVTEDPPHNYLPSFSSSARGPLNPLSFRSLLTESSSIPSTSSETIPGSVTELLSQNTRYKVLGFCWVCKQPFPMWEDFCTHYSLKHGDGDSSVVRCQLCLAVSTAKHTEDHEDAGNKHKCQHCSATFLTLVKLVTHRKFYHRLFD</sequence>